<accession>A0ABP0J268</accession>
<dbReference type="EMBL" id="CAXAMN010004269">
    <property type="protein sequence ID" value="CAK9008457.1"/>
    <property type="molecule type" value="Genomic_DNA"/>
</dbReference>
<dbReference type="InterPro" id="IPR002885">
    <property type="entry name" value="PPR_rpt"/>
</dbReference>
<dbReference type="PANTHER" id="PTHR47447:SF17">
    <property type="entry name" value="OS12G0638900 PROTEIN"/>
    <property type="match status" value="1"/>
</dbReference>
<keyword evidence="1" id="KW-0677">Repeat</keyword>
<evidence type="ECO:0008006" key="4">
    <source>
        <dbReference type="Google" id="ProtNLM"/>
    </source>
</evidence>
<evidence type="ECO:0000256" key="1">
    <source>
        <dbReference type="ARBA" id="ARBA00022737"/>
    </source>
</evidence>
<reference evidence="2 3" key="1">
    <citation type="submission" date="2024-02" db="EMBL/GenBank/DDBJ databases">
        <authorList>
            <person name="Chen Y."/>
            <person name="Shah S."/>
            <person name="Dougan E. K."/>
            <person name="Thang M."/>
            <person name="Chan C."/>
        </authorList>
    </citation>
    <scope>NUCLEOTIDE SEQUENCE [LARGE SCALE GENOMIC DNA]</scope>
</reference>
<name>A0ABP0J268_9DINO</name>
<dbReference type="Gene3D" id="1.25.40.10">
    <property type="entry name" value="Tetratricopeptide repeat domain"/>
    <property type="match status" value="4"/>
</dbReference>
<evidence type="ECO:0000313" key="3">
    <source>
        <dbReference type="Proteomes" id="UP001642484"/>
    </source>
</evidence>
<dbReference type="Pfam" id="PF01535">
    <property type="entry name" value="PPR"/>
    <property type="match status" value="1"/>
</dbReference>
<dbReference type="Proteomes" id="UP001642484">
    <property type="component" value="Unassembled WGS sequence"/>
</dbReference>
<protein>
    <recommendedName>
        <fullName evidence="4">Pentatricopeptide repeat-containing protein, chloroplastic</fullName>
    </recommendedName>
</protein>
<proteinExistence type="predicted"/>
<dbReference type="InterPro" id="IPR011990">
    <property type="entry name" value="TPR-like_helical_dom_sf"/>
</dbReference>
<evidence type="ECO:0000313" key="2">
    <source>
        <dbReference type="EMBL" id="CAK9008457.1"/>
    </source>
</evidence>
<sequence>MFATKEGGGSTAKALTAKVAKLGWHGAWQSVLLVLEEAHKISQLDVVLCNAGVRACARSQAWQVGLSLLESMLQGRAIPIADCITVNSALSGCAAAADWQRTLQLLEELTTGRWGIEPNTITFNTALNACARSEQWQEALCLLWILDGQGPGSDLVSFNTVMAACEGSGRWQTCVALLEAAQRRGLQGDLVSYNTILSSSARSAWQWALLLAEGLLSQDRRGSLPMADVVTLGTAFVACGEGMQWQAAVSLLHRSQRMRLAPHGALLSLLDCMKVAGRWQEALEIQAQFKAWDGMTFSHVLAVLGTCGRWELALTSVLPEMQKRDIALDSHAYSALLGACTAWASTREAAAASFGSQLLKQANATQVNDIVVENMLRLLEQAELWEDALELLAKEPQRPNLIHYATAASACAKVHCWEMCLELLCHLNQAAARPDLVLRSAAISACERSYQWQHALALLDAMGNDLILPDSVAYSATMLACNKAERWDLALVLLESALRQADKPDDAISVLSAGLGAYAAARDWQRAVQVLLEIQLLAPRAQAKHWLQDAQTTAMFAALQPSGWEQCMVLFQGHANLTSLGCAIRACGMGRYWLGALRLLDEGIDALKCERRALWSAAHLACQASEAPQPLSPELSQMALPL</sequence>
<comment type="caution">
    <text evidence="2">The sequence shown here is derived from an EMBL/GenBank/DDBJ whole genome shotgun (WGS) entry which is preliminary data.</text>
</comment>
<gene>
    <name evidence="2" type="ORF">CCMP2556_LOCUS9256</name>
</gene>
<dbReference type="PANTHER" id="PTHR47447">
    <property type="entry name" value="OS03G0856100 PROTEIN"/>
    <property type="match status" value="1"/>
</dbReference>
<keyword evidence="3" id="KW-1185">Reference proteome</keyword>
<organism evidence="2 3">
    <name type="scientific">Durusdinium trenchii</name>
    <dbReference type="NCBI Taxonomy" id="1381693"/>
    <lineage>
        <taxon>Eukaryota</taxon>
        <taxon>Sar</taxon>
        <taxon>Alveolata</taxon>
        <taxon>Dinophyceae</taxon>
        <taxon>Suessiales</taxon>
        <taxon>Symbiodiniaceae</taxon>
        <taxon>Durusdinium</taxon>
    </lineage>
</organism>